<dbReference type="Pfam" id="PF12966">
    <property type="entry name" value="AtpR"/>
    <property type="match status" value="1"/>
</dbReference>
<dbReference type="Proteomes" id="UP000305881">
    <property type="component" value="Chromosome"/>
</dbReference>
<proteinExistence type="predicted"/>
<dbReference type="KEGG" id="mbur:EQU24_20400"/>
<protein>
    <submittedName>
        <fullName evidence="2">ATP synthase subunit I</fullName>
    </submittedName>
</protein>
<dbReference type="InterPro" id="IPR017581">
    <property type="entry name" value="AtpR-like"/>
</dbReference>
<keyword evidence="1" id="KW-1133">Transmembrane helix</keyword>
<organism evidence="2 3">
    <name type="scientific">Methylotuvimicrobium buryatense</name>
    <name type="common">Methylomicrobium buryatense</name>
    <dbReference type="NCBI Taxonomy" id="95641"/>
    <lineage>
        <taxon>Bacteria</taxon>
        <taxon>Pseudomonadati</taxon>
        <taxon>Pseudomonadota</taxon>
        <taxon>Gammaproteobacteria</taxon>
        <taxon>Methylococcales</taxon>
        <taxon>Methylococcaceae</taxon>
        <taxon>Methylotuvimicrobium</taxon>
    </lineage>
</organism>
<dbReference type="EMBL" id="CP035467">
    <property type="protein sequence ID" value="QCW84948.1"/>
    <property type="molecule type" value="Genomic_DNA"/>
</dbReference>
<keyword evidence="3" id="KW-1185">Reference proteome</keyword>
<feature type="transmembrane region" description="Helical" evidence="1">
    <location>
        <begin position="6"/>
        <end position="27"/>
    </location>
</feature>
<reference evidence="3" key="1">
    <citation type="journal article" date="2019" name="J. Bacteriol.">
        <title>A Mutagenic Screen Identifies a TonB-Dependent Receptor Required for the Lanthanide Metal Switch in the Type I Methanotroph 'Methylotuvimicrobium buryatense' 5GB1C.</title>
        <authorList>
            <person name="Groom J.D."/>
            <person name="Ford S.M."/>
            <person name="Pesesky M.W."/>
            <person name="Lidstrom M.E."/>
        </authorList>
    </citation>
    <scope>NUCLEOTIDE SEQUENCE [LARGE SCALE GENOMIC DNA]</scope>
    <source>
        <strain evidence="3">5GB1C</strain>
    </source>
</reference>
<dbReference type="OrthoDB" id="467414at2"/>
<evidence type="ECO:0000256" key="1">
    <source>
        <dbReference type="SAM" id="Phobius"/>
    </source>
</evidence>
<gene>
    <name evidence="2" type="ORF">EQU24_20400</name>
</gene>
<accession>A0A4P9UTM9</accession>
<name>A0A4P9UTM9_METBY</name>
<feature type="transmembrane region" description="Helical" evidence="1">
    <location>
        <begin position="65"/>
        <end position="82"/>
    </location>
</feature>
<dbReference type="NCBIfam" id="TIGR03165">
    <property type="entry name" value="F1F0_chp_2"/>
    <property type="match status" value="1"/>
</dbReference>
<evidence type="ECO:0000313" key="3">
    <source>
        <dbReference type="Proteomes" id="UP000305881"/>
    </source>
</evidence>
<sequence length="99" mass="11245">MTENLMLALAFGAGSLLGMFFFGGLWWTVQKGLQSKRPGLWFFSSMLLRTGITLAGFYWLAADHWPRLLACLLGFVVARFIVVRLTRFESIKLPETVEE</sequence>
<dbReference type="STRING" id="675511.GCA_000341735_03348"/>
<keyword evidence="1" id="KW-0472">Membrane</keyword>
<evidence type="ECO:0000313" key="2">
    <source>
        <dbReference type="EMBL" id="QCW84948.1"/>
    </source>
</evidence>
<dbReference type="AlphaFoldDB" id="A0A4P9UTM9"/>
<keyword evidence="1" id="KW-0812">Transmembrane</keyword>
<feature type="transmembrane region" description="Helical" evidence="1">
    <location>
        <begin position="39"/>
        <end position="59"/>
    </location>
</feature>